<evidence type="ECO:0000313" key="2">
    <source>
        <dbReference type="Proteomes" id="UP000008909"/>
    </source>
</evidence>
<name>G7YHQ1_CLOSI</name>
<organism evidence="1 2">
    <name type="scientific">Clonorchis sinensis</name>
    <name type="common">Chinese liver fluke</name>
    <dbReference type="NCBI Taxonomy" id="79923"/>
    <lineage>
        <taxon>Eukaryota</taxon>
        <taxon>Metazoa</taxon>
        <taxon>Spiralia</taxon>
        <taxon>Lophotrochozoa</taxon>
        <taxon>Platyhelminthes</taxon>
        <taxon>Trematoda</taxon>
        <taxon>Digenea</taxon>
        <taxon>Opisthorchiida</taxon>
        <taxon>Opisthorchiata</taxon>
        <taxon>Opisthorchiidae</taxon>
        <taxon>Clonorchis</taxon>
    </lineage>
</organism>
<accession>G7YHQ1</accession>
<protein>
    <submittedName>
        <fullName evidence="1">Uncharacterized protein</fullName>
    </submittedName>
</protein>
<dbReference type="EMBL" id="DF143301">
    <property type="protein sequence ID" value="GAA52484.1"/>
    <property type="molecule type" value="Genomic_DNA"/>
</dbReference>
<dbReference type="Proteomes" id="UP000008909">
    <property type="component" value="Unassembled WGS sequence"/>
</dbReference>
<sequence length="538" mass="60555">MLLKANSSGRFVSGELSQLENAVISGQTKVKLPLGKLNRGFIMQSNEKAPKRPERTFQCVSLVNPVFKAAVRILQRIVGHIAKVNHPGLCVYGPFSNDVKPAGRKHKSNSCTVSYNLCESKKRGSLENRVTSGFPAEAIDKKMQAVDVRIHAPGGLLQDVSACETLKVRAPEQWKNGLFTNCSYEAMYTHNQTDLEVIFTVDVNKNKLPEKYQTDLPYDFQMWYVNRLLNGNEKRCLTATGKAQDSDSWKFILVAPFSENLCEKLLEKSGSAVDGEILGKYELLADEIQLNFVPFEYHDIYLFFLEELNGPEGACKYNGYWARPKVMEQLVISTHSRVCQWLNFGLLTCEVSMFQLLYQRMLDASDLWRLNGCMCDLIGLPDNPNDHQINVLDVPTGVCKPIATLDHLINQDQQAQQDESSSASPDQTIGQIATYSSEADDYSVWFKQTMDGALLLLESHADSSLPSVDLLAFARGLQSGIMTPEQVLSLLDLHASKTFPHTWKTVSRCRPHLAHRMPVNRKKIRRANYATIQTLYHQ</sequence>
<dbReference type="AlphaFoldDB" id="G7YHQ1"/>
<keyword evidence="2" id="KW-1185">Reference proteome</keyword>
<proteinExistence type="predicted"/>
<reference evidence="1" key="1">
    <citation type="journal article" date="2011" name="Genome Biol.">
        <title>The draft genome of the carcinogenic human liver fluke Clonorchis sinensis.</title>
        <authorList>
            <person name="Wang X."/>
            <person name="Chen W."/>
            <person name="Huang Y."/>
            <person name="Sun J."/>
            <person name="Men J."/>
            <person name="Liu H."/>
            <person name="Luo F."/>
            <person name="Guo L."/>
            <person name="Lv X."/>
            <person name="Deng C."/>
            <person name="Zhou C."/>
            <person name="Fan Y."/>
            <person name="Li X."/>
            <person name="Huang L."/>
            <person name="Hu Y."/>
            <person name="Liang C."/>
            <person name="Hu X."/>
            <person name="Xu J."/>
            <person name="Yu X."/>
        </authorList>
    </citation>
    <scope>NUCLEOTIDE SEQUENCE [LARGE SCALE GENOMIC DNA]</scope>
    <source>
        <strain evidence="1">Henan</strain>
    </source>
</reference>
<evidence type="ECO:0000313" key="1">
    <source>
        <dbReference type="EMBL" id="GAA52484.1"/>
    </source>
</evidence>
<reference key="2">
    <citation type="submission" date="2011-10" db="EMBL/GenBank/DDBJ databases">
        <title>The genome and transcriptome sequence of Clonorchis sinensis provide insights into the carcinogenic liver fluke.</title>
        <authorList>
            <person name="Wang X."/>
            <person name="Huang Y."/>
            <person name="Chen W."/>
            <person name="Liu H."/>
            <person name="Guo L."/>
            <person name="Chen Y."/>
            <person name="Luo F."/>
            <person name="Zhou W."/>
            <person name="Sun J."/>
            <person name="Mao Q."/>
            <person name="Liang P."/>
            <person name="Zhou C."/>
            <person name="Tian Y."/>
            <person name="Men J."/>
            <person name="Lv X."/>
            <person name="Huang L."/>
            <person name="Zhou J."/>
            <person name="Hu Y."/>
            <person name="Li R."/>
            <person name="Zhang F."/>
            <person name="Lei H."/>
            <person name="Li X."/>
            <person name="Hu X."/>
            <person name="Liang C."/>
            <person name="Xu J."/>
            <person name="Wu Z."/>
            <person name="Yu X."/>
        </authorList>
    </citation>
    <scope>NUCLEOTIDE SEQUENCE</scope>
    <source>
        <strain>Henan</strain>
    </source>
</reference>
<gene>
    <name evidence="1" type="ORF">CLF_108151</name>
</gene>